<feature type="region of interest" description="Disordered" evidence="1">
    <location>
        <begin position="244"/>
        <end position="269"/>
    </location>
</feature>
<reference evidence="2 3" key="1">
    <citation type="journal article" date="2014" name="Genome Biol. Evol.">
        <title>The secreted proteins of Achlya hypogyna and Thraustotheca clavata identify the ancestral oomycete secretome and reveal gene acquisitions by horizontal gene transfer.</title>
        <authorList>
            <person name="Misner I."/>
            <person name="Blouin N."/>
            <person name="Leonard G."/>
            <person name="Richards T.A."/>
            <person name="Lane C.E."/>
        </authorList>
    </citation>
    <scope>NUCLEOTIDE SEQUENCE [LARGE SCALE GENOMIC DNA]</scope>
    <source>
        <strain evidence="2 3">ATCC 48635</strain>
    </source>
</reference>
<name>A0A1V9YWZ6_ACHHY</name>
<dbReference type="EMBL" id="JNBR01000661">
    <property type="protein sequence ID" value="OQR90177.1"/>
    <property type="molecule type" value="Genomic_DNA"/>
</dbReference>
<comment type="caution">
    <text evidence="2">The sequence shown here is derived from an EMBL/GenBank/DDBJ whole genome shotgun (WGS) entry which is preliminary data.</text>
</comment>
<gene>
    <name evidence="2" type="ORF">ACHHYP_05723</name>
</gene>
<evidence type="ECO:0000313" key="3">
    <source>
        <dbReference type="Proteomes" id="UP000243579"/>
    </source>
</evidence>
<feature type="region of interest" description="Disordered" evidence="1">
    <location>
        <begin position="114"/>
        <end position="166"/>
    </location>
</feature>
<dbReference type="AlphaFoldDB" id="A0A1V9YWZ6"/>
<feature type="compositionally biased region" description="Basic and acidic residues" evidence="1">
    <location>
        <begin position="114"/>
        <end position="142"/>
    </location>
</feature>
<evidence type="ECO:0000256" key="1">
    <source>
        <dbReference type="SAM" id="MobiDB-lite"/>
    </source>
</evidence>
<evidence type="ECO:0000313" key="2">
    <source>
        <dbReference type="EMBL" id="OQR90177.1"/>
    </source>
</evidence>
<dbReference type="Proteomes" id="UP000243579">
    <property type="component" value="Unassembled WGS sequence"/>
</dbReference>
<protein>
    <submittedName>
        <fullName evidence="2">Uncharacterized protein</fullName>
    </submittedName>
</protein>
<dbReference type="STRING" id="1202772.A0A1V9YWZ6"/>
<proteinExistence type="predicted"/>
<dbReference type="OrthoDB" id="4869960at2759"/>
<feature type="compositionally biased region" description="Low complexity" evidence="1">
    <location>
        <begin position="153"/>
        <end position="166"/>
    </location>
</feature>
<sequence length="417" mass="45347">MEPTAKYALYHATEPSALKWVAKIRLTPELLAKLQDGAAVEELTLQFAVDKTEPSVLRVGDESFELLTYPEDASVNHLCTLAPEDDGNGYAFHETGRIAKKLIVQRLLDGQEKDRLKDRHARSVVDSKARSSKLLDDKPTRADRKRTRTVVWSPETPAAATSAKASATFPSALTPEQLDNIAHGIAKILETPPKPPPVKVVKPALPKRAKTADKPKLAVMAKTPEKTPYNAMSEGVALAPVDEHPPANVEHEAPEAAPEPKGGEDSGSQAALAKTVLEGPKQIRAKRRVLSPALRSLSTFSVEMEGIFKNYSSIRPPASEIASAEELAASELTRAEYLAVWTHLEKAHSIEFVLTHTKALTGEHPNPKYAIKPELREEGIAVLKAMMDQLSVMITALDVAMSQYKKACGAANDDTTE</sequence>
<keyword evidence="3" id="KW-1185">Reference proteome</keyword>
<feature type="compositionally biased region" description="Basic and acidic residues" evidence="1">
    <location>
        <begin position="244"/>
        <end position="254"/>
    </location>
</feature>
<organism evidence="2 3">
    <name type="scientific">Achlya hypogyna</name>
    <name type="common">Oomycete</name>
    <name type="synonym">Protoachlya hypogyna</name>
    <dbReference type="NCBI Taxonomy" id="1202772"/>
    <lineage>
        <taxon>Eukaryota</taxon>
        <taxon>Sar</taxon>
        <taxon>Stramenopiles</taxon>
        <taxon>Oomycota</taxon>
        <taxon>Saprolegniomycetes</taxon>
        <taxon>Saprolegniales</taxon>
        <taxon>Achlyaceae</taxon>
        <taxon>Achlya</taxon>
    </lineage>
</organism>
<accession>A0A1V9YWZ6</accession>